<evidence type="ECO:0008006" key="3">
    <source>
        <dbReference type="Google" id="ProtNLM"/>
    </source>
</evidence>
<gene>
    <name evidence="1" type="ORF">niasHS_005072</name>
</gene>
<name>A0ABD2JLJ8_HETSC</name>
<comment type="caution">
    <text evidence="1">The sequence shown here is derived from an EMBL/GenBank/DDBJ whole genome shotgun (WGS) entry which is preliminary data.</text>
</comment>
<proteinExistence type="predicted"/>
<dbReference type="Gene3D" id="3.40.630.30">
    <property type="match status" value="1"/>
</dbReference>
<reference evidence="1 2" key="1">
    <citation type="submission" date="2024-10" db="EMBL/GenBank/DDBJ databases">
        <authorList>
            <person name="Kim D."/>
        </authorList>
    </citation>
    <scope>NUCLEOTIDE SEQUENCE [LARGE SCALE GENOMIC DNA]</scope>
    <source>
        <strain evidence="1">Taebaek</strain>
    </source>
</reference>
<accession>A0ABD2JLJ8</accession>
<evidence type="ECO:0000313" key="1">
    <source>
        <dbReference type="EMBL" id="KAL3091502.1"/>
    </source>
</evidence>
<dbReference type="CDD" id="cd04301">
    <property type="entry name" value="NAT_SF"/>
    <property type="match status" value="1"/>
</dbReference>
<dbReference type="InterPro" id="IPR016181">
    <property type="entry name" value="Acyl_CoA_acyltransferase"/>
</dbReference>
<keyword evidence="2" id="KW-1185">Reference proteome</keyword>
<organism evidence="1 2">
    <name type="scientific">Heterodera schachtii</name>
    <name type="common">Sugarbeet cyst nematode worm</name>
    <name type="synonym">Tylenchus schachtii</name>
    <dbReference type="NCBI Taxonomy" id="97005"/>
    <lineage>
        <taxon>Eukaryota</taxon>
        <taxon>Metazoa</taxon>
        <taxon>Ecdysozoa</taxon>
        <taxon>Nematoda</taxon>
        <taxon>Chromadorea</taxon>
        <taxon>Rhabditida</taxon>
        <taxon>Tylenchina</taxon>
        <taxon>Tylenchomorpha</taxon>
        <taxon>Tylenchoidea</taxon>
        <taxon>Heteroderidae</taxon>
        <taxon>Heteroderinae</taxon>
        <taxon>Heterodera</taxon>
    </lineage>
</organism>
<sequence>MPDGPQMGADQLQQHMKNGKAKALITTAKSKLSLALFHRCTFGIGTWSGPFLFVDCLKVRSVCRRRGIGRQMAVEMIRIAAKSNDPLIGWIAKKDATSDAFFQSVF</sequence>
<evidence type="ECO:0000313" key="2">
    <source>
        <dbReference type="Proteomes" id="UP001620645"/>
    </source>
</evidence>
<dbReference type="Proteomes" id="UP001620645">
    <property type="component" value="Unassembled WGS sequence"/>
</dbReference>
<dbReference type="EMBL" id="JBICCN010000130">
    <property type="protein sequence ID" value="KAL3091502.1"/>
    <property type="molecule type" value="Genomic_DNA"/>
</dbReference>
<dbReference type="AlphaFoldDB" id="A0ABD2JLJ8"/>
<protein>
    <recommendedName>
        <fullName evidence="3">N-acetyltransferase domain-containing protein</fullName>
    </recommendedName>
</protein>
<dbReference type="SUPFAM" id="SSF55729">
    <property type="entry name" value="Acyl-CoA N-acyltransferases (Nat)"/>
    <property type="match status" value="1"/>
</dbReference>